<keyword evidence="2" id="KW-1185">Reference proteome</keyword>
<dbReference type="AlphaFoldDB" id="A0A7W6E570"/>
<gene>
    <name evidence="1" type="ORF">GGR95_002064</name>
</gene>
<dbReference type="Proteomes" id="UP000530268">
    <property type="component" value="Unassembled WGS sequence"/>
</dbReference>
<protein>
    <submittedName>
        <fullName evidence="1">Uncharacterized protein</fullName>
    </submittedName>
</protein>
<accession>A0A7W6E570</accession>
<proteinExistence type="predicted"/>
<evidence type="ECO:0000313" key="1">
    <source>
        <dbReference type="EMBL" id="MBB3994419.1"/>
    </source>
</evidence>
<dbReference type="EMBL" id="JACIEI010000005">
    <property type="protein sequence ID" value="MBB3994419.1"/>
    <property type="molecule type" value="Genomic_DNA"/>
</dbReference>
<sequence>MIQISDVMYNAATQCFEAMVTVETTTRTAKYPCEIEAPITMSFEQAASGLKTQALRRHKSRNGMYSQMRRRVAQARAGRTAFDPRQWLAQLGFPQTDKAA</sequence>
<evidence type="ECO:0000313" key="2">
    <source>
        <dbReference type="Proteomes" id="UP000530268"/>
    </source>
</evidence>
<name>A0A7W6E570_9RHOB</name>
<reference evidence="1 2" key="1">
    <citation type="submission" date="2020-08" db="EMBL/GenBank/DDBJ databases">
        <title>Genomic Encyclopedia of Type Strains, Phase IV (KMG-IV): sequencing the most valuable type-strain genomes for metagenomic binning, comparative biology and taxonomic classification.</title>
        <authorList>
            <person name="Goeker M."/>
        </authorList>
    </citation>
    <scope>NUCLEOTIDE SEQUENCE [LARGE SCALE GENOMIC DNA]</scope>
    <source>
        <strain evidence="1 2">DSM 102234</strain>
    </source>
</reference>
<organism evidence="1 2">
    <name type="scientific">Sulfitobacter undariae</name>
    <dbReference type="NCBI Taxonomy" id="1563671"/>
    <lineage>
        <taxon>Bacteria</taxon>
        <taxon>Pseudomonadati</taxon>
        <taxon>Pseudomonadota</taxon>
        <taxon>Alphaproteobacteria</taxon>
        <taxon>Rhodobacterales</taxon>
        <taxon>Roseobacteraceae</taxon>
        <taxon>Sulfitobacter</taxon>
    </lineage>
</organism>
<comment type="caution">
    <text evidence="1">The sequence shown here is derived from an EMBL/GenBank/DDBJ whole genome shotgun (WGS) entry which is preliminary data.</text>
</comment>